<reference evidence="1 2" key="1">
    <citation type="journal article" date="2021" name="Hortic Res">
        <title>High-quality reference genome and annotation aids understanding of berry development for evergreen blueberry (Vaccinium darrowii).</title>
        <authorList>
            <person name="Yu J."/>
            <person name="Hulse-Kemp A.M."/>
            <person name="Babiker E."/>
            <person name="Staton M."/>
        </authorList>
    </citation>
    <scope>NUCLEOTIDE SEQUENCE [LARGE SCALE GENOMIC DNA]</scope>
    <source>
        <strain evidence="2">cv. NJ 8807/NJ 8810</strain>
        <tissue evidence="1">Young leaf</tissue>
    </source>
</reference>
<evidence type="ECO:0000313" key="2">
    <source>
        <dbReference type="Proteomes" id="UP000828048"/>
    </source>
</evidence>
<evidence type="ECO:0000313" key="1">
    <source>
        <dbReference type="EMBL" id="KAH7834989.1"/>
    </source>
</evidence>
<accession>A0ACB7X344</accession>
<keyword evidence="2" id="KW-1185">Reference proteome</keyword>
<dbReference type="EMBL" id="CM037152">
    <property type="protein sequence ID" value="KAH7834989.1"/>
    <property type="molecule type" value="Genomic_DNA"/>
</dbReference>
<comment type="caution">
    <text evidence="1">The sequence shown here is derived from an EMBL/GenBank/DDBJ whole genome shotgun (WGS) entry which is preliminary data.</text>
</comment>
<dbReference type="Proteomes" id="UP000828048">
    <property type="component" value="Chromosome 2"/>
</dbReference>
<gene>
    <name evidence="1" type="ORF">Vadar_021834</name>
</gene>
<protein>
    <submittedName>
        <fullName evidence="1">Uncharacterized protein</fullName>
    </submittedName>
</protein>
<proteinExistence type="predicted"/>
<name>A0ACB7X344_9ERIC</name>
<organism evidence="1 2">
    <name type="scientific">Vaccinium darrowii</name>
    <dbReference type="NCBI Taxonomy" id="229202"/>
    <lineage>
        <taxon>Eukaryota</taxon>
        <taxon>Viridiplantae</taxon>
        <taxon>Streptophyta</taxon>
        <taxon>Embryophyta</taxon>
        <taxon>Tracheophyta</taxon>
        <taxon>Spermatophyta</taxon>
        <taxon>Magnoliopsida</taxon>
        <taxon>eudicotyledons</taxon>
        <taxon>Gunneridae</taxon>
        <taxon>Pentapetalae</taxon>
        <taxon>asterids</taxon>
        <taxon>Ericales</taxon>
        <taxon>Ericaceae</taxon>
        <taxon>Vaccinioideae</taxon>
        <taxon>Vaccinieae</taxon>
        <taxon>Vaccinium</taxon>
    </lineage>
</organism>
<sequence>MKSPFQTTSKACKIWYFISKGIRLACTTIHFPQACVKGVNLNEDHFFGLVNSTKDYYSNHLIIIGPRVKSKPWVIHEGAVGLFSNARLGKAYGLPNGRVPKEIVIMIENTEQSFHITHWDMIGKTTALEWEWDF</sequence>